<dbReference type="STRING" id="74649.A0A2P6SNJ4"/>
<dbReference type="EMBL" id="PDCK01000039">
    <property type="protein sequence ID" value="PRQ60275.1"/>
    <property type="molecule type" value="Genomic_DNA"/>
</dbReference>
<accession>A0A2P6SNJ4</accession>
<dbReference type="OMA" id="MKCLLYI"/>
<evidence type="ECO:0000256" key="1">
    <source>
        <dbReference type="ARBA" id="ARBA00004167"/>
    </source>
</evidence>
<dbReference type="AlphaFoldDB" id="A0A2P6SNJ4"/>
<keyword evidence="4 5" id="KW-0472">Membrane</keyword>
<dbReference type="InterPro" id="IPR044839">
    <property type="entry name" value="NDR1-like"/>
</dbReference>
<proteinExistence type="predicted"/>
<evidence type="ECO:0000256" key="3">
    <source>
        <dbReference type="ARBA" id="ARBA00022989"/>
    </source>
</evidence>
<dbReference type="Pfam" id="PF03168">
    <property type="entry name" value="LEA_2"/>
    <property type="match status" value="1"/>
</dbReference>
<comment type="caution">
    <text evidence="7">The sequence shown here is derived from an EMBL/GenBank/DDBJ whole genome shotgun (WGS) entry which is preliminary data.</text>
</comment>
<dbReference type="Proteomes" id="UP000238479">
    <property type="component" value="Chromosome 1"/>
</dbReference>
<dbReference type="GO" id="GO:0098542">
    <property type="term" value="P:defense response to other organism"/>
    <property type="evidence" value="ECO:0007669"/>
    <property type="project" value="InterPro"/>
</dbReference>
<dbReference type="PANTHER" id="PTHR31234:SF65">
    <property type="entry name" value="LATE EMBRYOGENESIS ABUNDANT PROTEIN, LEA_2 SUBGROUP"/>
    <property type="match status" value="1"/>
</dbReference>
<dbReference type="Gramene" id="PRQ60275">
    <property type="protein sequence ID" value="PRQ60275"/>
    <property type="gene ID" value="RchiOBHm_Chr1g0379411"/>
</dbReference>
<protein>
    <submittedName>
        <fullName evidence="7">Putative Late embryogenesis abundant protein, LEA-14</fullName>
    </submittedName>
</protein>
<comment type="subcellular location">
    <subcellularLocation>
        <location evidence="1">Membrane</location>
        <topology evidence="1">Single-pass membrane protein</topology>
    </subcellularLocation>
</comment>
<gene>
    <name evidence="7" type="ORF">RchiOBHm_Chr1g0379411</name>
</gene>
<sequence>MAENNKEATSPYPLMPSAPSYMRSDQEAAVSAPPSAEELRHKKRMRRLLYVAIFAVFQVVVITVFALTVMKIKSPKFRIRTASITDFEVGSATSPSFDLEMDVHFGVKNTNFGHFEYEDGIVVFSYGGVRIGQANVEEARVRARSTRKVDVSSVNLTSKGLPANSPLGSDISRGIIPITTSSKLDGKIHLMKVIKKKKSAQMNCTMEVVLATKSVQNVVCK</sequence>
<name>A0A2P6SNJ4_ROSCH</name>
<dbReference type="PANTHER" id="PTHR31234">
    <property type="entry name" value="LATE EMBRYOGENESIS ABUNDANT (LEA) HYDROXYPROLINE-RICH GLYCOPROTEIN FAMILY"/>
    <property type="match status" value="1"/>
</dbReference>
<evidence type="ECO:0000313" key="8">
    <source>
        <dbReference type="Proteomes" id="UP000238479"/>
    </source>
</evidence>
<organism evidence="7 8">
    <name type="scientific">Rosa chinensis</name>
    <name type="common">China rose</name>
    <dbReference type="NCBI Taxonomy" id="74649"/>
    <lineage>
        <taxon>Eukaryota</taxon>
        <taxon>Viridiplantae</taxon>
        <taxon>Streptophyta</taxon>
        <taxon>Embryophyta</taxon>
        <taxon>Tracheophyta</taxon>
        <taxon>Spermatophyta</taxon>
        <taxon>Magnoliopsida</taxon>
        <taxon>eudicotyledons</taxon>
        <taxon>Gunneridae</taxon>
        <taxon>Pentapetalae</taxon>
        <taxon>rosids</taxon>
        <taxon>fabids</taxon>
        <taxon>Rosales</taxon>
        <taxon>Rosaceae</taxon>
        <taxon>Rosoideae</taxon>
        <taxon>Rosoideae incertae sedis</taxon>
        <taxon>Rosa</taxon>
    </lineage>
</organism>
<evidence type="ECO:0000256" key="4">
    <source>
        <dbReference type="ARBA" id="ARBA00023136"/>
    </source>
</evidence>
<reference evidence="7 8" key="1">
    <citation type="journal article" date="2018" name="Nat. Genet.">
        <title>The Rosa genome provides new insights in the design of modern roses.</title>
        <authorList>
            <person name="Bendahmane M."/>
        </authorList>
    </citation>
    <scope>NUCLEOTIDE SEQUENCE [LARGE SCALE GENOMIC DNA]</scope>
    <source>
        <strain evidence="8">cv. Old Blush</strain>
    </source>
</reference>
<keyword evidence="8" id="KW-1185">Reference proteome</keyword>
<keyword evidence="2 5" id="KW-0812">Transmembrane</keyword>
<feature type="transmembrane region" description="Helical" evidence="5">
    <location>
        <begin position="48"/>
        <end position="70"/>
    </location>
</feature>
<dbReference type="GO" id="GO:0016020">
    <property type="term" value="C:membrane"/>
    <property type="evidence" value="ECO:0007669"/>
    <property type="project" value="UniProtKB-SubCell"/>
</dbReference>
<keyword evidence="3 5" id="KW-1133">Transmembrane helix</keyword>
<evidence type="ECO:0000256" key="5">
    <source>
        <dbReference type="SAM" id="Phobius"/>
    </source>
</evidence>
<evidence type="ECO:0000259" key="6">
    <source>
        <dbReference type="Pfam" id="PF03168"/>
    </source>
</evidence>
<feature type="domain" description="Late embryogenesis abundant protein LEA-2 subgroup" evidence="6">
    <location>
        <begin position="105"/>
        <end position="205"/>
    </location>
</feature>
<dbReference type="Gene3D" id="2.60.40.1820">
    <property type="match status" value="1"/>
</dbReference>
<dbReference type="InterPro" id="IPR004864">
    <property type="entry name" value="LEA_2"/>
</dbReference>
<evidence type="ECO:0000256" key="2">
    <source>
        <dbReference type="ARBA" id="ARBA00022692"/>
    </source>
</evidence>
<evidence type="ECO:0000313" key="7">
    <source>
        <dbReference type="EMBL" id="PRQ60275.1"/>
    </source>
</evidence>